<feature type="transmembrane region" description="Helical" evidence="1">
    <location>
        <begin position="7"/>
        <end position="23"/>
    </location>
</feature>
<dbReference type="Proteomes" id="UP000660070">
    <property type="component" value="Unassembled WGS sequence"/>
</dbReference>
<evidence type="ECO:0000313" key="3">
    <source>
        <dbReference type="EMBL" id="MBF8457524.1"/>
    </source>
</evidence>
<name>A0ABS0FCT4_9FLAO</name>
<evidence type="ECO:0000313" key="4">
    <source>
        <dbReference type="Proteomes" id="UP000660070"/>
    </source>
</evidence>
<keyword evidence="1" id="KW-1133">Transmembrane helix</keyword>
<keyword evidence="4" id="KW-1185">Reference proteome</keyword>
<sequence length="152" mass="17461">MKTFKNILYWFLIAIALIQFIPVNRVNKPVDQKVNFVNVLATPGNVQAILKKACYDCHSNETIYPDYAYVAPISWSIKNHITKGREHLNFSEWGTFNKDLKKNMLENSAKSIKDYSMPLGAYINKHPKANLTKAERVLLSDYFEGILQSGNY</sequence>
<keyword evidence="1" id="KW-0472">Membrane</keyword>
<proteinExistence type="predicted"/>
<dbReference type="SMART" id="SM01235">
    <property type="entry name" value="Haem_bd"/>
    <property type="match status" value="1"/>
</dbReference>
<comment type="caution">
    <text evidence="3">The sequence shown here is derived from an EMBL/GenBank/DDBJ whole genome shotgun (WGS) entry which is preliminary data.</text>
</comment>
<reference evidence="3 4" key="1">
    <citation type="submission" date="2020-11" db="EMBL/GenBank/DDBJ databases">
        <title>Kaistella gelatinilytica sp. nov., a flavobacterium isolated from Antarctic Soil.</title>
        <authorList>
            <person name="Li J."/>
        </authorList>
    </citation>
    <scope>NUCLEOTIDE SEQUENCE [LARGE SCALE GENOMIC DNA]</scope>
    <source>
        <strain evidence="3 4">G5-32</strain>
    </source>
</reference>
<feature type="domain" description="Haem-binding" evidence="2">
    <location>
        <begin position="12"/>
        <end position="147"/>
    </location>
</feature>
<dbReference type="EMBL" id="JADPVI010000002">
    <property type="protein sequence ID" value="MBF8457524.1"/>
    <property type="molecule type" value="Genomic_DNA"/>
</dbReference>
<evidence type="ECO:0000256" key="1">
    <source>
        <dbReference type="SAM" id="Phobius"/>
    </source>
</evidence>
<accession>A0ABS0FCT4</accession>
<dbReference type="RefSeq" id="WP_196080008.1">
    <property type="nucleotide sequence ID" value="NZ_JADPVI010000002.1"/>
</dbReference>
<evidence type="ECO:0000259" key="2">
    <source>
        <dbReference type="SMART" id="SM01235"/>
    </source>
</evidence>
<organism evidence="3 4">
    <name type="scientific">Kaistella gelatinilytica</name>
    <dbReference type="NCBI Taxonomy" id="2787636"/>
    <lineage>
        <taxon>Bacteria</taxon>
        <taxon>Pseudomonadati</taxon>
        <taxon>Bacteroidota</taxon>
        <taxon>Flavobacteriia</taxon>
        <taxon>Flavobacteriales</taxon>
        <taxon>Weeksellaceae</taxon>
        <taxon>Chryseobacterium group</taxon>
        <taxon>Kaistella</taxon>
    </lineage>
</organism>
<dbReference type="Pfam" id="PF14376">
    <property type="entry name" value="Haem_bd"/>
    <property type="match status" value="1"/>
</dbReference>
<protein>
    <submittedName>
        <fullName evidence="3">Heme-binding domain-containing protein</fullName>
    </submittedName>
</protein>
<keyword evidence="1" id="KW-0812">Transmembrane</keyword>
<gene>
    <name evidence="3" type="ORF">IV494_10075</name>
</gene>
<dbReference type="InterPro" id="IPR025992">
    <property type="entry name" value="Haem-bd"/>
</dbReference>